<dbReference type="EC" id="2.5.1.18" evidence="1"/>
<dbReference type="GO" id="GO:0006749">
    <property type="term" value="P:glutathione metabolic process"/>
    <property type="evidence" value="ECO:0000318"/>
    <property type="project" value="GO_Central"/>
</dbReference>
<accession>Q93699</accession>
<dbReference type="InterPro" id="IPR010987">
    <property type="entry name" value="Glutathione-S-Trfase_C-like"/>
</dbReference>
<protein>
    <recommendedName>
        <fullName evidence="1">glutathione transferase</fullName>
        <ecNumber evidence="1">2.5.1.18</ecNumber>
    </recommendedName>
    <alternativeName>
        <fullName evidence="5">GST class-sigma</fullName>
    </alternativeName>
</protein>
<evidence type="ECO:0000313" key="9">
    <source>
        <dbReference type="Proteomes" id="UP000001940"/>
    </source>
</evidence>
<dbReference type="HOGENOM" id="CLU_1220665_0_0_1"/>
<dbReference type="Gene3D" id="1.20.1050.10">
    <property type="match status" value="1"/>
</dbReference>
<evidence type="ECO:0000256" key="1">
    <source>
        <dbReference type="ARBA" id="ARBA00012452"/>
    </source>
</evidence>
<feature type="region of interest" description="Disordered" evidence="6">
    <location>
        <begin position="1"/>
        <end position="24"/>
    </location>
</feature>
<dbReference type="InterPro" id="IPR036282">
    <property type="entry name" value="Glutathione-S-Trfase_C_sf"/>
</dbReference>
<dbReference type="WormBase" id="F37B1.6">
    <property type="protein sequence ID" value="CE51395"/>
    <property type="gene ID" value="WBGene00001765"/>
    <property type="gene designation" value="gst-17"/>
</dbReference>
<dbReference type="CTD" id="185411"/>
<dbReference type="EMBL" id="BX284602">
    <property type="protein sequence ID" value="CAB02292.2"/>
    <property type="molecule type" value="Genomic_DNA"/>
</dbReference>
<proteinExistence type="inferred from homology"/>
<dbReference type="Gene3D" id="3.40.30.10">
    <property type="entry name" value="Glutaredoxin"/>
    <property type="match status" value="1"/>
</dbReference>
<feature type="domain" description="GST C-terminal" evidence="7">
    <location>
        <begin position="48"/>
        <end position="174"/>
    </location>
</feature>
<dbReference type="Pfam" id="PF14497">
    <property type="entry name" value="GST_C_3"/>
    <property type="match status" value="1"/>
</dbReference>
<reference evidence="8 9" key="1">
    <citation type="journal article" date="1998" name="Science">
        <title>Genome sequence of the nematode C. elegans: a platform for investigating biology.</title>
        <authorList>
            <consortium name="The C. elegans sequencing consortium"/>
            <person name="Sulson J.E."/>
            <person name="Waterston R."/>
        </authorList>
    </citation>
    <scope>NUCLEOTIDE SEQUENCE [LARGE SCALE GENOMIC DNA]</scope>
    <source>
        <strain evidence="8 9">Bristol N2</strain>
    </source>
</reference>
<dbReference type="OrthoDB" id="414243at2759"/>
<dbReference type="PaxDb" id="6239-F37B1.6"/>
<dbReference type="STRING" id="6239.F37B1.6.1"/>
<dbReference type="GO" id="GO:0005737">
    <property type="term" value="C:cytoplasm"/>
    <property type="evidence" value="ECO:0007669"/>
    <property type="project" value="UniProtKB-ARBA"/>
</dbReference>
<keyword evidence="2" id="KW-0808">Transferase</keyword>
<evidence type="ECO:0000259" key="7">
    <source>
        <dbReference type="PROSITE" id="PS50405"/>
    </source>
</evidence>
<gene>
    <name evidence="8 10" type="primary">gst-17</name>
    <name evidence="8" type="ORF">CELE_F37B1.6</name>
    <name evidence="10" type="ORF">F37B1.6</name>
</gene>
<dbReference type="PROSITE" id="PS50405">
    <property type="entry name" value="GST_CTER"/>
    <property type="match status" value="1"/>
</dbReference>
<name>Q93699_CAEEL</name>
<dbReference type="Bgee" id="WBGene00001765">
    <property type="expression patterns" value="Expressed in larva"/>
</dbReference>
<sequence length="174" mass="19812">MGQKEENDPNAHYSDPNAHYSDPNEFEIPQSGAINSYLARKFGFAGKTAKDQAWVDATTDLYKDFFEVFRKMIRARRNKLPADELAKLTSEILIPARHPYFEILNGILERNKSGYLVGDDITLADLAISENVDSLKNYGLFKAEEQPKLAALREKVYSHSALKNYIANRPFTEH</sequence>
<dbReference type="SUPFAM" id="SSF47616">
    <property type="entry name" value="GST C-terminal domain-like"/>
    <property type="match status" value="1"/>
</dbReference>
<keyword evidence="9" id="KW-1185">Reference proteome</keyword>
<dbReference type="GeneID" id="185411"/>
<dbReference type="eggNOG" id="KOG1695">
    <property type="taxonomic scope" value="Eukaryota"/>
</dbReference>
<dbReference type="FunFam" id="1.20.1050.10:FF:000031">
    <property type="entry name" value="Glutathione S-Transferase"/>
    <property type="match status" value="1"/>
</dbReference>
<dbReference type="KEGG" id="cel:CELE_F37B1.6"/>
<organism evidence="8 9">
    <name type="scientific">Caenorhabditis elegans</name>
    <dbReference type="NCBI Taxonomy" id="6239"/>
    <lineage>
        <taxon>Eukaryota</taxon>
        <taxon>Metazoa</taxon>
        <taxon>Ecdysozoa</taxon>
        <taxon>Nematoda</taxon>
        <taxon>Chromadorea</taxon>
        <taxon>Rhabditida</taxon>
        <taxon>Rhabditina</taxon>
        <taxon>Rhabditomorpha</taxon>
        <taxon>Rhabditoidea</taxon>
        <taxon>Rhabditidae</taxon>
        <taxon>Peloderinae</taxon>
        <taxon>Caenorhabditis</taxon>
    </lineage>
</organism>
<dbReference type="UCSC" id="F37B1.6">
    <property type="organism name" value="c. elegans"/>
</dbReference>
<evidence type="ECO:0000313" key="10">
    <source>
        <dbReference type="WormBase" id="F37B1.6"/>
    </source>
</evidence>
<dbReference type="PANTHER" id="PTHR11571">
    <property type="entry name" value="GLUTATHIONE S-TRANSFERASE"/>
    <property type="match status" value="1"/>
</dbReference>
<dbReference type="Proteomes" id="UP000001940">
    <property type="component" value="Chromosome II"/>
</dbReference>
<dbReference type="InParanoid" id="Q93699"/>
<dbReference type="InterPro" id="IPR050213">
    <property type="entry name" value="GST_superfamily"/>
</dbReference>
<evidence type="ECO:0000256" key="6">
    <source>
        <dbReference type="SAM" id="MobiDB-lite"/>
    </source>
</evidence>
<evidence type="ECO:0000256" key="5">
    <source>
        <dbReference type="ARBA" id="ARBA00078118"/>
    </source>
</evidence>
<comment type="catalytic activity">
    <reaction evidence="4">
        <text>RX + glutathione = an S-substituted glutathione + a halide anion + H(+)</text>
        <dbReference type="Rhea" id="RHEA:16437"/>
        <dbReference type="ChEBI" id="CHEBI:15378"/>
        <dbReference type="ChEBI" id="CHEBI:16042"/>
        <dbReference type="ChEBI" id="CHEBI:17792"/>
        <dbReference type="ChEBI" id="CHEBI:57925"/>
        <dbReference type="ChEBI" id="CHEBI:90779"/>
        <dbReference type="EC" id="2.5.1.18"/>
    </reaction>
</comment>
<comment type="similarity">
    <text evidence="3">Belongs to the GST superfamily. Sigma family.</text>
</comment>
<dbReference type="GO" id="GO:0004364">
    <property type="term" value="F:glutathione transferase activity"/>
    <property type="evidence" value="ECO:0000318"/>
    <property type="project" value="GO_Central"/>
</dbReference>
<evidence type="ECO:0000313" key="8">
    <source>
        <dbReference type="EMBL" id="CAB02292.2"/>
    </source>
</evidence>
<evidence type="ECO:0000256" key="3">
    <source>
        <dbReference type="ARBA" id="ARBA00038317"/>
    </source>
</evidence>
<dbReference type="PeptideAtlas" id="Q93699"/>
<evidence type="ECO:0000256" key="4">
    <source>
        <dbReference type="ARBA" id="ARBA00047960"/>
    </source>
</evidence>
<dbReference type="FunCoup" id="Q93699">
    <property type="interactions" value="11"/>
</dbReference>
<dbReference type="PIR" id="T21901">
    <property type="entry name" value="T21901"/>
</dbReference>
<dbReference type="InterPro" id="IPR004046">
    <property type="entry name" value="GST_C"/>
</dbReference>
<dbReference type="RefSeq" id="NP_001309453.1">
    <property type="nucleotide sequence ID" value="NM_001322755.3"/>
</dbReference>
<dbReference type="AlphaFoldDB" id="Q93699"/>
<dbReference type="CDD" id="cd03192">
    <property type="entry name" value="GST_C_Sigma_like"/>
    <property type="match status" value="1"/>
</dbReference>
<dbReference type="PANTHER" id="PTHR11571:SF158">
    <property type="entry name" value="GST C-TERMINAL DOMAIN-CONTAINING PROTEIN-RELATED"/>
    <property type="match status" value="1"/>
</dbReference>
<dbReference type="SMR" id="Q93699"/>
<dbReference type="AGR" id="WB:WBGene00001765"/>
<evidence type="ECO:0000256" key="2">
    <source>
        <dbReference type="ARBA" id="ARBA00022679"/>
    </source>
</evidence>